<reference evidence="2 3" key="1">
    <citation type="submission" date="2018-08" db="EMBL/GenBank/DDBJ databases">
        <title>A genome reference for cultivated species of the human gut microbiota.</title>
        <authorList>
            <person name="Zou Y."/>
            <person name="Xue W."/>
            <person name="Luo G."/>
        </authorList>
    </citation>
    <scope>NUCLEOTIDE SEQUENCE [LARGE SCALE GENOMIC DNA]</scope>
    <source>
        <strain evidence="2 3">AF19-13AC</strain>
    </source>
</reference>
<dbReference type="EMBL" id="QTJW01000022">
    <property type="protein sequence ID" value="RGD67742.1"/>
    <property type="molecule type" value="Genomic_DNA"/>
</dbReference>
<keyword evidence="2" id="KW-0808">Transferase</keyword>
<dbReference type="Gene3D" id="3.40.1190.20">
    <property type="match status" value="1"/>
</dbReference>
<dbReference type="GO" id="GO:0016301">
    <property type="term" value="F:kinase activity"/>
    <property type="evidence" value="ECO:0007669"/>
    <property type="project" value="UniProtKB-KW"/>
</dbReference>
<proteinExistence type="predicted"/>
<organism evidence="2 3">
    <name type="scientific">Hungatella hathewayi</name>
    <dbReference type="NCBI Taxonomy" id="154046"/>
    <lineage>
        <taxon>Bacteria</taxon>
        <taxon>Bacillati</taxon>
        <taxon>Bacillota</taxon>
        <taxon>Clostridia</taxon>
        <taxon>Lachnospirales</taxon>
        <taxon>Lachnospiraceae</taxon>
        <taxon>Hungatella</taxon>
    </lineage>
</organism>
<dbReference type="InterPro" id="IPR029056">
    <property type="entry name" value="Ribokinase-like"/>
</dbReference>
<dbReference type="Proteomes" id="UP000261023">
    <property type="component" value="Unassembled WGS sequence"/>
</dbReference>
<dbReference type="AlphaFoldDB" id="A0A3E3DEN2"/>
<dbReference type="SUPFAM" id="SSF53613">
    <property type="entry name" value="Ribokinase-like"/>
    <property type="match status" value="1"/>
</dbReference>
<dbReference type="Pfam" id="PF00294">
    <property type="entry name" value="PfkB"/>
    <property type="match status" value="1"/>
</dbReference>
<sequence>MDYVIAGNVMIDSVRFPDGRNSGGDHIGGPATFAYSGVKLWTDSVMQCSNVGEDYQALFEPWMEKNRVIRDGIKVKVEHCNHSYIVFREDGTYEADMVVERFRSDWIQDFGYMKTSPEEIGVWTKGAGVKGVYIAQNVDRVFWRQMKEIKQRDGFKLMWEIEGPSSYLKYLPEVMNALEETDIFSINLQEARNLFGVESEEACLEKLRGLPVDLTLFRVGERGLYSVTRDRVWYLPPAPADRIVDPTGCGNTSTGAALYAYAEGYDPLMVGIMANVASAQNIRQYGIMPDMLGVRETAKAQAASLYEKYKREEEEGHE</sequence>
<evidence type="ECO:0000259" key="1">
    <source>
        <dbReference type="Pfam" id="PF00294"/>
    </source>
</evidence>
<dbReference type="RefSeq" id="WP_029467631.1">
    <property type="nucleotide sequence ID" value="NZ_QTJW01000022.1"/>
</dbReference>
<dbReference type="InterPro" id="IPR011611">
    <property type="entry name" value="PfkB_dom"/>
</dbReference>
<comment type="caution">
    <text evidence="2">The sequence shown here is derived from an EMBL/GenBank/DDBJ whole genome shotgun (WGS) entry which is preliminary data.</text>
</comment>
<protein>
    <submittedName>
        <fullName evidence="2">Carbohydrate kinase family protein</fullName>
    </submittedName>
</protein>
<keyword evidence="2" id="KW-0418">Kinase</keyword>
<accession>A0A3E3DEN2</accession>
<dbReference type="PANTHER" id="PTHR47098:SF2">
    <property type="entry name" value="PROTEIN MAK32"/>
    <property type="match status" value="1"/>
</dbReference>
<dbReference type="OrthoDB" id="1955835at2"/>
<evidence type="ECO:0000313" key="3">
    <source>
        <dbReference type="Proteomes" id="UP000261023"/>
    </source>
</evidence>
<feature type="domain" description="Carbohydrate kinase PfkB" evidence="1">
    <location>
        <begin position="7"/>
        <end position="288"/>
    </location>
</feature>
<gene>
    <name evidence="2" type="ORF">DWX31_25850</name>
</gene>
<dbReference type="PANTHER" id="PTHR47098">
    <property type="entry name" value="PROTEIN MAK32"/>
    <property type="match status" value="1"/>
</dbReference>
<evidence type="ECO:0000313" key="2">
    <source>
        <dbReference type="EMBL" id="RGD67742.1"/>
    </source>
</evidence>
<name>A0A3E3DEN2_9FIRM</name>